<protein>
    <recommendedName>
        <fullName evidence="1">TniQ domain-containing protein</fullName>
    </recommendedName>
</protein>
<proteinExistence type="predicted"/>
<evidence type="ECO:0000259" key="1">
    <source>
        <dbReference type="Pfam" id="PF06527"/>
    </source>
</evidence>
<evidence type="ECO:0000313" key="2">
    <source>
        <dbReference type="EMBL" id="AIM48553.1"/>
    </source>
</evidence>
<reference evidence="2" key="1">
    <citation type="journal article" date="2015" name="Antimicrob. Agents Chemother.">
        <title>Characterization of multiple NDM-1-producing Enterobacteriaceae isolates from the same patient.</title>
        <authorList>
            <person name="Tijet N."/>
            <person name="Richardson D."/>
            <person name="MacMullin G."/>
            <person name="Patel S.N."/>
            <person name="Melano R.G."/>
        </authorList>
    </citation>
    <scope>NUCLEOTIDE SEQUENCE</scope>
    <source>
        <strain evidence="2">GN574</strain>
        <plasmid evidence="2">pNDM-Ec1GN574</plasmid>
    </source>
</reference>
<dbReference type="AlphaFoldDB" id="A0A0F1EPP2"/>
<name>A0A0F1EPP2_ENTCL</name>
<dbReference type="RefSeq" id="WP_015460530.1">
    <property type="nucleotide sequence ID" value="NZ_CM008911.1"/>
</dbReference>
<accession>A0A0F1EPP2</accession>
<dbReference type="Pfam" id="PF06527">
    <property type="entry name" value="TniQ"/>
    <property type="match status" value="1"/>
</dbReference>
<sequence>MSDLRLWPWRPRPQADELLSSWLRRIALGNSAKLHSFCHAVWPGLQIWNRDIDGLAPPRLMEGLVAHTGVDAQVAELTTFRPWVGTLFEEVRVTGATQWLLPVGIHHRTRRRPGQQWCPLCLTEDAEPYYRRRWRLAIASTCPRHGLVLADSCHDCGAPAVPHRGADPWCHICTADRRDHPVMAAESQALQFEFRLSEMLAPDVVPRTDLEAIHPLAYFGLVRQVMTVLSGGERSQGLRDEVARSWGGDPAPYAAKQIETASAADRHRLSGLTARAMRGWPWLFVGHCADARVWKSWAFADRRYGRSPFAYADPVIRYLTP</sequence>
<accession>A0A0P8MHN5</accession>
<dbReference type="InterPro" id="IPR009492">
    <property type="entry name" value="TniQ"/>
</dbReference>
<keyword evidence="2" id="KW-0614">Plasmid</keyword>
<organism evidence="2">
    <name type="scientific">Enterobacter cloacae</name>
    <dbReference type="NCBI Taxonomy" id="550"/>
    <lineage>
        <taxon>Bacteria</taxon>
        <taxon>Pseudomonadati</taxon>
        <taxon>Pseudomonadota</taxon>
        <taxon>Gammaproteobacteria</taxon>
        <taxon>Enterobacterales</taxon>
        <taxon>Enterobacteriaceae</taxon>
        <taxon>Enterobacter</taxon>
        <taxon>Enterobacter cloacae complex</taxon>
    </lineage>
</organism>
<geneLocation type="plasmid" evidence="2">
    <name>pNDM-Ec1GN574</name>
</geneLocation>
<feature type="domain" description="TniQ" evidence="1">
    <location>
        <begin position="8"/>
        <end position="149"/>
    </location>
</feature>
<dbReference type="GeneID" id="72419648"/>
<dbReference type="EMBL" id="KJ812998">
    <property type="protein sequence ID" value="AIM48553.1"/>
    <property type="molecule type" value="Genomic_DNA"/>
</dbReference>